<dbReference type="Proteomes" id="UP000593564">
    <property type="component" value="Unassembled WGS sequence"/>
</dbReference>
<reference evidence="10 11" key="2">
    <citation type="submission" date="2020-07" db="EMBL/GenBank/DDBJ databases">
        <title>Genome assembly of wild tea tree DASZ reveals pedigree and selection history of tea varieties.</title>
        <authorList>
            <person name="Zhang W."/>
        </authorList>
    </citation>
    <scope>NUCLEOTIDE SEQUENCE [LARGE SCALE GENOMIC DNA]</scope>
    <source>
        <strain evidence="11">cv. G240</strain>
        <tissue evidence="10">Leaf</tissue>
    </source>
</reference>
<comment type="pathway">
    <text evidence="2">Protein modification; protein glycosylation.</text>
</comment>
<dbReference type="Pfam" id="PF03155">
    <property type="entry name" value="Alg6_Alg8"/>
    <property type="match status" value="1"/>
</dbReference>
<comment type="subcellular location">
    <subcellularLocation>
        <location evidence="1">Endoplasmic reticulum membrane</location>
        <topology evidence="1">Multi-pass membrane protein</topology>
    </subcellularLocation>
</comment>
<proteinExistence type="inferred from homology"/>
<evidence type="ECO:0000256" key="1">
    <source>
        <dbReference type="ARBA" id="ARBA00004477"/>
    </source>
</evidence>
<comment type="similarity">
    <text evidence="3">Belongs to the ALG6/ALG8 glucosyltransferase family.</text>
</comment>
<keyword evidence="4" id="KW-0328">Glycosyltransferase</keyword>
<keyword evidence="7" id="KW-0256">Endoplasmic reticulum</keyword>
<evidence type="ECO:0000256" key="9">
    <source>
        <dbReference type="ARBA" id="ARBA00023136"/>
    </source>
</evidence>
<evidence type="ECO:0000256" key="2">
    <source>
        <dbReference type="ARBA" id="ARBA00004922"/>
    </source>
</evidence>
<keyword evidence="9" id="KW-0472">Membrane</keyword>
<organism evidence="10 11">
    <name type="scientific">Camellia sinensis</name>
    <name type="common">Tea plant</name>
    <name type="synonym">Thea sinensis</name>
    <dbReference type="NCBI Taxonomy" id="4442"/>
    <lineage>
        <taxon>Eukaryota</taxon>
        <taxon>Viridiplantae</taxon>
        <taxon>Streptophyta</taxon>
        <taxon>Embryophyta</taxon>
        <taxon>Tracheophyta</taxon>
        <taxon>Spermatophyta</taxon>
        <taxon>Magnoliopsida</taxon>
        <taxon>eudicotyledons</taxon>
        <taxon>Gunneridae</taxon>
        <taxon>Pentapetalae</taxon>
        <taxon>asterids</taxon>
        <taxon>Ericales</taxon>
        <taxon>Theaceae</taxon>
        <taxon>Camellia</taxon>
    </lineage>
</organism>
<comment type="caution">
    <text evidence="10">The sequence shown here is derived from an EMBL/GenBank/DDBJ whole genome shotgun (WGS) entry which is preliminary data.</text>
</comment>
<dbReference type="GO" id="GO:0016758">
    <property type="term" value="F:hexosyltransferase activity"/>
    <property type="evidence" value="ECO:0007669"/>
    <property type="project" value="InterPro"/>
</dbReference>
<evidence type="ECO:0000256" key="8">
    <source>
        <dbReference type="ARBA" id="ARBA00022989"/>
    </source>
</evidence>
<reference evidence="11" key="1">
    <citation type="journal article" date="2020" name="Nat. Commun.">
        <title>Genome assembly of wild tea tree DASZ reveals pedigree and selection history of tea varieties.</title>
        <authorList>
            <person name="Zhang W."/>
            <person name="Zhang Y."/>
            <person name="Qiu H."/>
            <person name="Guo Y."/>
            <person name="Wan H."/>
            <person name="Zhang X."/>
            <person name="Scossa F."/>
            <person name="Alseekh S."/>
            <person name="Zhang Q."/>
            <person name="Wang P."/>
            <person name="Xu L."/>
            <person name="Schmidt M.H."/>
            <person name="Jia X."/>
            <person name="Li D."/>
            <person name="Zhu A."/>
            <person name="Guo F."/>
            <person name="Chen W."/>
            <person name="Ni D."/>
            <person name="Usadel B."/>
            <person name="Fernie A.R."/>
            <person name="Wen W."/>
        </authorList>
    </citation>
    <scope>NUCLEOTIDE SEQUENCE [LARGE SCALE GENOMIC DNA]</scope>
    <source>
        <strain evidence="11">cv. G240</strain>
    </source>
</reference>
<protein>
    <submittedName>
        <fullName evidence="10">Uncharacterized protein</fullName>
    </submittedName>
</protein>
<evidence type="ECO:0000256" key="7">
    <source>
        <dbReference type="ARBA" id="ARBA00022824"/>
    </source>
</evidence>
<keyword evidence="8" id="KW-1133">Transmembrane helix</keyword>
<evidence type="ECO:0000313" key="11">
    <source>
        <dbReference type="Proteomes" id="UP000593564"/>
    </source>
</evidence>
<accession>A0A7J7I105</accession>
<dbReference type="EMBL" id="JACBKZ010000002">
    <property type="protein sequence ID" value="KAF5958435.1"/>
    <property type="molecule type" value="Genomic_DNA"/>
</dbReference>
<dbReference type="InterPro" id="IPR004856">
    <property type="entry name" value="Glyco_trans_ALG6/ALG8"/>
</dbReference>
<evidence type="ECO:0000256" key="5">
    <source>
        <dbReference type="ARBA" id="ARBA00022679"/>
    </source>
</evidence>
<gene>
    <name evidence="10" type="ORF">HYC85_005660</name>
</gene>
<dbReference type="AlphaFoldDB" id="A0A7J7I105"/>
<sequence length="54" mass="6201">MYYSGTYSGRKSDVAWHIAMILLNPCLTLIDHGHFQVLNKIYSLSPPKYSMLLL</sequence>
<name>A0A7J7I105_CAMSI</name>
<evidence type="ECO:0000313" key="10">
    <source>
        <dbReference type="EMBL" id="KAF5958435.1"/>
    </source>
</evidence>
<evidence type="ECO:0000256" key="3">
    <source>
        <dbReference type="ARBA" id="ARBA00008715"/>
    </source>
</evidence>
<keyword evidence="5" id="KW-0808">Transferase</keyword>
<keyword evidence="6" id="KW-0812">Transmembrane</keyword>
<evidence type="ECO:0000256" key="4">
    <source>
        <dbReference type="ARBA" id="ARBA00022676"/>
    </source>
</evidence>
<dbReference type="GO" id="GO:0005789">
    <property type="term" value="C:endoplasmic reticulum membrane"/>
    <property type="evidence" value="ECO:0007669"/>
    <property type="project" value="UniProtKB-SubCell"/>
</dbReference>
<evidence type="ECO:0000256" key="6">
    <source>
        <dbReference type="ARBA" id="ARBA00022692"/>
    </source>
</evidence>
<keyword evidence="11" id="KW-1185">Reference proteome</keyword>